<evidence type="ECO:0000256" key="5">
    <source>
        <dbReference type="ARBA" id="ARBA00023015"/>
    </source>
</evidence>
<dbReference type="FunFam" id="3.30.890.10:FF:000012">
    <property type="entry name" value="Methyl-CpG-binding domain-containing protein 1"/>
    <property type="match status" value="1"/>
</dbReference>
<dbReference type="PROSITE" id="PS51050">
    <property type="entry name" value="ZF_CW"/>
    <property type="match status" value="1"/>
</dbReference>
<dbReference type="Gene3D" id="3.30.40.100">
    <property type="match status" value="1"/>
</dbReference>
<evidence type="ECO:0000256" key="7">
    <source>
        <dbReference type="ARBA" id="ARBA00023163"/>
    </source>
</evidence>
<dbReference type="PANTHER" id="PTHR12396">
    <property type="entry name" value="METHYL-CPG BINDING PROTEIN, MBD"/>
    <property type="match status" value="1"/>
</dbReference>
<protein>
    <submittedName>
        <fullName evidence="11">Methyl-CpG-binding domain-containing protein 4</fullName>
    </submittedName>
</protein>
<dbReference type="InterPro" id="IPR001739">
    <property type="entry name" value="Methyl_CpG_DNA-bd"/>
</dbReference>
<dbReference type="PROSITE" id="PS50982">
    <property type="entry name" value="MBD"/>
    <property type="match status" value="1"/>
</dbReference>
<name>A0A445LP96_GLYSO</name>
<sequence>MKSGQEISKTPSSSKVDHFILSVMQWGYRTYLYLFQHGLHWLGVMMVQAGASHIVGWVGWSTSNPIGKVLALKVVRYCSAVVLICGGACVSDMSKGGVSLGIAMHACLSKSTVIPGLVTWPGDHLSVVLTKWDKASRTLSQGSVDIYAAQCKNCLKWREIDTQEEFEEIRSKVTEEPFLCSRKANSSCDEPGDIEYDSTRTWVIDKPNLPKTPQGFKRSLVLRKDYSKLDAYYITPAGKKLRTRNEIAAFLKDNPEFKGVSASDFDFSSPKIMQDTIPEIIEQKDSANKKVKIAKDEV</sequence>
<keyword evidence="6" id="KW-0238">DNA-binding</keyword>
<evidence type="ECO:0000256" key="6">
    <source>
        <dbReference type="ARBA" id="ARBA00023125"/>
    </source>
</evidence>
<organism evidence="11 12">
    <name type="scientific">Glycine soja</name>
    <name type="common">Wild soybean</name>
    <dbReference type="NCBI Taxonomy" id="3848"/>
    <lineage>
        <taxon>Eukaryota</taxon>
        <taxon>Viridiplantae</taxon>
        <taxon>Streptophyta</taxon>
        <taxon>Embryophyta</taxon>
        <taxon>Tracheophyta</taxon>
        <taxon>Spermatophyta</taxon>
        <taxon>Magnoliopsida</taxon>
        <taxon>eudicotyledons</taxon>
        <taxon>Gunneridae</taxon>
        <taxon>Pentapetalae</taxon>
        <taxon>rosids</taxon>
        <taxon>fabids</taxon>
        <taxon>Fabales</taxon>
        <taxon>Fabaceae</taxon>
        <taxon>Papilionoideae</taxon>
        <taxon>50 kb inversion clade</taxon>
        <taxon>NPAAA clade</taxon>
        <taxon>indigoferoid/millettioid clade</taxon>
        <taxon>Phaseoleae</taxon>
        <taxon>Glycine</taxon>
        <taxon>Glycine subgen. Soja</taxon>
    </lineage>
</organism>
<keyword evidence="8" id="KW-0539">Nucleus</keyword>
<dbReference type="GO" id="GO:0000118">
    <property type="term" value="C:histone deacetylase complex"/>
    <property type="evidence" value="ECO:0007669"/>
    <property type="project" value="UniProtKB-ARBA"/>
</dbReference>
<comment type="caution">
    <text evidence="11">The sequence shown here is derived from an EMBL/GenBank/DDBJ whole genome shotgun (WGS) entry which is preliminary data.</text>
</comment>
<keyword evidence="7" id="KW-0804">Transcription</keyword>
<accession>A0A445LP96</accession>
<dbReference type="SMART" id="SM00391">
    <property type="entry name" value="MBD"/>
    <property type="match status" value="1"/>
</dbReference>
<evidence type="ECO:0000313" key="12">
    <source>
        <dbReference type="Proteomes" id="UP000289340"/>
    </source>
</evidence>
<evidence type="ECO:0000259" key="9">
    <source>
        <dbReference type="PROSITE" id="PS50982"/>
    </source>
</evidence>
<keyword evidence="5" id="KW-0805">Transcription regulation</keyword>
<dbReference type="EMBL" id="QZWG01000002">
    <property type="protein sequence ID" value="RZC25093.1"/>
    <property type="molecule type" value="Genomic_DNA"/>
</dbReference>
<dbReference type="Gene3D" id="3.30.890.10">
    <property type="entry name" value="Methyl-cpg-binding Protein 2, Chain A"/>
    <property type="match status" value="1"/>
</dbReference>
<evidence type="ECO:0000256" key="8">
    <source>
        <dbReference type="ARBA" id="ARBA00023242"/>
    </source>
</evidence>
<evidence type="ECO:0000256" key="4">
    <source>
        <dbReference type="ARBA" id="ARBA00022833"/>
    </source>
</evidence>
<evidence type="ECO:0000256" key="1">
    <source>
        <dbReference type="ARBA" id="ARBA00004123"/>
    </source>
</evidence>
<evidence type="ECO:0000256" key="3">
    <source>
        <dbReference type="ARBA" id="ARBA00022771"/>
    </source>
</evidence>
<reference evidence="11 12" key="1">
    <citation type="submission" date="2018-09" db="EMBL/GenBank/DDBJ databases">
        <title>A high-quality reference genome of wild soybean provides a powerful tool to mine soybean genomes.</title>
        <authorList>
            <person name="Xie M."/>
            <person name="Chung C.Y.L."/>
            <person name="Li M.-W."/>
            <person name="Wong F.-L."/>
            <person name="Chan T.-F."/>
            <person name="Lam H.-M."/>
        </authorList>
    </citation>
    <scope>NUCLEOTIDE SEQUENCE [LARGE SCALE GENOMIC DNA]</scope>
    <source>
        <strain evidence="12">cv. W05</strain>
        <tissue evidence="11">Hypocotyl of etiolated seedlings</tissue>
    </source>
</reference>
<feature type="domain" description="CW-type" evidence="10">
    <location>
        <begin position="141"/>
        <end position="196"/>
    </location>
</feature>
<proteinExistence type="predicted"/>
<dbReference type="PANTHER" id="PTHR12396:SF10">
    <property type="entry name" value="METHYL-CPG-BINDING DOMAIN-CONTAINING PROTEIN 1-RELATED"/>
    <property type="match status" value="1"/>
</dbReference>
<dbReference type="Pfam" id="PF01429">
    <property type="entry name" value="MBD"/>
    <property type="match status" value="1"/>
</dbReference>
<keyword evidence="4" id="KW-0862">Zinc</keyword>
<dbReference type="AlphaFoldDB" id="A0A445LP96"/>
<evidence type="ECO:0000256" key="2">
    <source>
        <dbReference type="ARBA" id="ARBA00022723"/>
    </source>
</evidence>
<dbReference type="GO" id="GO:0008270">
    <property type="term" value="F:zinc ion binding"/>
    <property type="evidence" value="ECO:0007669"/>
    <property type="project" value="UniProtKB-KW"/>
</dbReference>
<dbReference type="InterPro" id="IPR016177">
    <property type="entry name" value="DNA-bd_dom_sf"/>
</dbReference>
<gene>
    <name evidence="11" type="ORF">D0Y65_003977</name>
</gene>
<keyword evidence="12" id="KW-1185">Reference proteome</keyword>
<keyword evidence="2" id="KW-0479">Metal-binding</keyword>
<comment type="subcellular location">
    <subcellularLocation>
        <location evidence="1">Nucleus</location>
    </subcellularLocation>
</comment>
<dbReference type="Pfam" id="PF07496">
    <property type="entry name" value="zf-CW"/>
    <property type="match status" value="1"/>
</dbReference>
<evidence type="ECO:0000259" key="10">
    <source>
        <dbReference type="PROSITE" id="PS51050"/>
    </source>
</evidence>
<dbReference type="InterPro" id="IPR011124">
    <property type="entry name" value="Znf_CW"/>
</dbReference>
<keyword evidence="3" id="KW-0863">Zinc-finger</keyword>
<evidence type="ECO:0000313" key="11">
    <source>
        <dbReference type="EMBL" id="RZC25093.1"/>
    </source>
</evidence>
<dbReference type="SUPFAM" id="SSF54171">
    <property type="entry name" value="DNA-binding domain"/>
    <property type="match status" value="1"/>
</dbReference>
<dbReference type="GO" id="GO:0003677">
    <property type="term" value="F:DNA binding"/>
    <property type="evidence" value="ECO:0007669"/>
    <property type="project" value="UniProtKB-KW"/>
</dbReference>
<dbReference type="CDD" id="cd01396">
    <property type="entry name" value="MeCP2_MBD"/>
    <property type="match status" value="1"/>
</dbReference>
<dbReference type="Proteomes" id="UP000289340">
    <property type="component" value="Chromosome 2"/>
</dbReference>
<feature type="domain" description="MBD" evidence="9">
    <location>
        <begin position="202"/>
        <end position="272"/>
    </location>
</feature>